<feature type="transmembrane region" description="Helical" evidence="1">
    <location>
        <begin position="12"/>
        <end position="30"/>
    </location>
</feature>
<evidence type="ECO:0000313" key="2">
    <source>
        <dbReference type="EMBL" id="HIS48136.1"/>
    </source>
</evidence>
<reference evidence="2" key="1">
    <citation type="submission" date="2020-10" db="EMBL/GenBank/DDBJ databases">
        <authorList>
            <person name="Gilroy R."/>
        </authorList>
    </citation>
    <scope>NUCLEOTIDE SEQUENCE</scope>
    <source>
        <strain evidence="2">CHK178-757</strain>
    </source>
</reference>
<evidence type="ECO:0008006" key="4">
    <source>
        <dbReference type="Google" id="ProtNLM"/>
    </source>
</evidence>
<accession>A0A9D1JRC9</accession>
<keyword evidence="1" id="KW-0472">Membrane</keyword>
<keyword evidence="1" id="KW-0812">Transmembrane</keyword>
<dbReference type="SUPFAM" id="SSF52266">
    <property type="entry name" value="SGNH hydrolase"/>
    <property type="match status" value="1"/>
</dbReference>
<dbReference type="InterPro" id="IPR036514">
    <property type="entry name" value="SGNH_hydro_sf"/>
</dbReference>
<gene>
    <name evidence="2" type="ORF">IAB46_11415</name>
</gene>
<reference evidence="2" key="2">
    <citation type="journal article" date="2021" name="PeerJ">
        <title>Extensive microbial diversity within the chicken gut microbiome revealed by metagenomics and culture.</title>
        <authorList>
            <person name="Gilroy R."/>
            <person name="Ravi A."/>
            <person name="Getino M."/>
            <person name="Pursley I."/>
            <person name="Horton D.L."/>
            <person name="Alikhan N.F."/>
            <person name="Baker D."/>
            <person name="Gharbi K."/>
            <person name="Hall N."/>
            <person name="Watson M."/>
            <person name="Adriaenssens E.M."/>
            <person name="Foster-Nyarko E."/>
            <person name="Jarju S."/>
            <person name="Secka A."/>
            <person name="Antonio M."/>
            <person name="Oren A."/>
            <person name="Chaudhuri R.R."/>
            <person name="La Ragione R."/>
            <person name="Hildebrand F."/>
            <person name="Pallen M.J."/>
        </authorList>
    </citation>
    <scope>NUCLEOTIDE SEQUENCE</scope>
    <source>
        <strain evidence="2">CHK178-757</strain>
    </source>
</reference>
<protein>
    <recommendedName>
        <fullName evidence="4">SGNH/GDSL hydrolase family protein</fullName>
    </recommendedName>
</protein>
<name>A0A9D1JRC9_9FIRM</name>
<organism evidence="2 3">
    <name type="scientific">Candidatus Scybalocola faecigallinarum</name>
    <dbReference type="NCBI Taxonomy" id="2840941"/>
    <lineage>
        <taxon>Bacteria</taxon>
        <taxon>Bacillati</taxon>
        <taxon>Bacillota</taxon>
        <taxon>Clostridia</taxon>
        <taxon>Lachnospirales</taxon>
        <taxon>Lachnospiraceae</taxon>
        <taxon>Lachnospiraceae incertae sedis</taxon>
        <taxon>Candidatus Scybalocola (ex Gilroy et al. 2021)</taxon>
    </lineage>
</organism>
<evidence type="ECO:0000256" key="1">
    <source>
        <dbReference type="SAM" id="Phobius"/>
    </source>
</evidence>
<keyword evidence="1" id="KW-1133">Transmembrane helix</keyword>
<dbReference type="Gene3D" id="3.40.50.1110">
    <property type="entry name" value="SGNH hydrolase"/>
    <property type="match status" value="1"/>
</dbReference>
<sequence length="318" mass="36255">MKNGIKKAVASIVFMLGLVCLLVILSYIFLPKNNMKAFGMEDVTANGILGEKENSIDVLVLGDSESYSSITPMQIWEEQGFTTYVCGTPGQYLYQSDSYLQQAFINQKPKVVILETNAIYRKMSFNASILNRIENVFAVFKYHNRWKSMQLGDLTSSADYTWTDDFKGYQYYNTVDGTANSDYMAPTDKSKLIHGLNWQYVSDMADFCEKNGAQFILVSTPSTVNWNYERHNGIVQLANALDIPYVDMNLMKNEITIDWTKDTRDKGDHLNHSGAVKVSRWLGNYLKKAYNLPDHRQDDGYSKWNEALTRYKKGVGEA</sequence>
<dbReference type="EMBL" id="DVIT01000044">
    <property type="protein sequence ID" value="HIS48136.1"/>
    <property type="molecule type" value="Genomic_DNA"/>
</dbReference>
<dbReference type="Proteomes" id="UP000823927">
    <property type="component" value="Unassembled WGS sequence"/>
</dbReference>
<comment type="caution">
    <text evidence="2">The sequence shown here is derived from an EMBL/GenBank/DDBJ whole genome shotgun (WGS) entry which is preliminary data.</text>
</comment>
<proteinExistence type="predicted"/>
<evidence type="ECO:0000313" key="3">
    <source>
        <dbReference type="Proteomes" id="UP000823927"/>
    </source>
</evidence>
<dbReference type="AlphaFoldDB" id="A0A9D1JRC9"/>